<reference evidence="1" key="1">
    <citation type="submission" date="2020-05" db="EMBL/GenBank/DDBJ databases">
        <authorList>
            <person name="Chiriac C."/>
            <person name="Salcher M."/>
            <person name="Ghai R."/>
            <person name="Kavagutti S V."/>
        </authorList>
    </citation>
    <scope>NUCLEOTIDE SEQUENCE</scope>
</reference>
<sequence length="44" mass="5106">MLEQWADSFRRGEQCRVDVMGTVDLFAYKDMALDEARDFFGVVS</sequence>
<evidence type="ECO:0000313" key="2">
    <source>
        <dbReference type="EMBL" id="CAB4985517.1"/>
    </source>
</evidence>
<protein>
    <submittedName>
        <fullName evidence="1">Unannotated protein</fullName>
    </submittedName>
</protein>
<name>A0A6J6RKS9_9ZZZZ</name>
<gene>
    <name evidence="1" type="ORF">UFOPK2683_00575</name>
    <name evidence="2" type="ORF">UFOPK3897_01391</name>
</gene>
<proteinExistence type="predicted"/>
<evidence type="ECO:0000313" key="1">
    <source>
        <dbReference type="EMBL" id="CAB4720424.1"/>
    </source>
</evidence>
<dbReference type="EMBL" id="CAFBOF010000043">
    <property type="protein sequence ID" value="CAB4985517.1"/>
    <property type="molecule type" value="Genomic_DNA"/>
</dbReference>
<dbReference type="EMBL" id="CAEZYK010000023">
    <property type="protein sequence ID" value="CAB4720424.1"/>
    <property type="molecule type" value="Genomic_DNA"/>
</dbReference>
<accession>A0A6J6RKS9</accession>
<dbReference type="AlphaFoldDB" id="A0A6J6RKS9"/>
<organism evidence="1">
    <name type="scientific">freshwater metagenome</name>
    <dbReference type="NCBI Taxonomy" id="449393"/>
    <lineage>
        <taxon>unclassified sequences</taxon>
        <taxon>metagenomes</taxon>
        <taxon>ecological metagenomes</taxon>
    </lineage>
</organism>